<accession>A0A6G0TVT9</accession>
<evidence type="ECO:0000313" key="3">
    <source>
        <dbReference type="Proteomes" id="UP000475862"/>
    </source>
</evidence>
<keyword evidence="1" id="KW-0812">Transmembrane</keyword>
<keyword evidence="3" id="KW-1185">Reference proteome</keyword>
<name>A0A6G0TVT9_APHGL</name>
<reference evidence="2 3" key="1">
    <citation type="submission" date="2019-08" db="EMBL/GenBank/DDBJ databases">
        <title>The genome of the soybean aphid Biotype 1, its phylome, world population structure and adaptation to the North American continent.</title>
        <authorList>
            <person name="Giordano R."/>
            <person name="Donthu R.K."/>
            <person name="Hernandez A.G."/>
            <person name="Wright C.L."/>
            <person name="Zimin A.V."/>
        </authorList>
    </citation>
    <scope>NUCLEOTIDE SEQUENCE [LARGE SCALE GENOMIC DNA]</scope>
    <source>
        <tissue evidence="2">Whole aphids</tissue>
    </source>
</reference>
<comment type="caution">
    <text evidence="2">The sequence shown here is derived from an EMBL/GenBank/DDBJ whole genome shotgun (WGS) entry which is preliminary data.</text>
</comment>
<dbReference type="AlphaFoldDB" id="A0A6G0TVT9"/>
<dbReference type="EMBL" id="VYZN01000014">
    <property type="protein sequence ID" value="KAE9539811.1"/>
    <property type="molecule type" value="Genomic_DNA"/>
</dbReference>
<keyword evidence="1" id="KW-1133">Transmembrane helix</keyword>
<feature type="transmembrane region" description="Helical" evidence="1">
    <location>
        <begin position="126"/>
        <end position="146"/>
    </location>
</feature>
<sequence>MLYTDTKTKKKTHFIVKSIHSSLRSESKKKNQRKNKIITYRKTAKLEIIGYSPYALELKINNINIKLRSVSNKNCISLETLFGFDIGLMFQPDFRRVKYDTNVSTLQYFYTTCCSSFSNLTSTLSMMFKILILSMVVFKILIAHSFGSAPIKDRRNSLIHKHTFNIGYPKGPISDDMYTIYKSQKNGTTLLGHFNTKWNFSSSNTYLGTYHCIRKTILNGDDFSAQDIISSGWYKRWFIF</sequence>
<organism evidence="2 3">
    <name type="scientific">Aphis glycines</name>
    <name type="common">Soybean aphid</name>
    <dbReference type="NCBI Taxonomy" id="307491"/>
    <lineage>
        <taxon>Eukaryota</taxon>
        <taxon>Metazoa</taxon>
        <taxon>Ecdysozoa</taxon>
        <taxon>Arthropoda</taxon>
        <taxon>Hexapoda</taxon>
        <taxon>Insecta</taxon>
        <taxon>Pterygota</taxon>
        <taxon>Neoptera</taxon>
        <taxon>Paraneoptera</taxon>
        <taxon>Hemiptera</taxon>
        <taxon>Sternorrhyncha</taxon>
        <taxon>Aphidomorpha</taxon>
        <taxon>Aphidoidea</taxon>
        <taxon>Aphididae</taxon>
        <taxon>Aphidini</taxon>
        <taxon>Aphis</taxon>
        <taxon>Aphis</taxon>
    </lineage>
</organism>
<gene>
    <name evidence="2" type="ORF">AGLY_005063</name>
</gene>
<dbReference type="Proteomes" id="UP000475862">
    <property type="component" value="Unassembled WGS sequence"/>
</dbReference>
<keyword evidence="1" id="KW-0472">Membrane</keyword>
<proteinExistence type="predicted"/>
<protein>
    <submittedName>
        <fullName evidence="2">Uncharacterized protein</fullName>
    </submittedName>
</protein>
<evidence type="ECO:0000256" key="1">
    <source>
        <dbReference type="SAM" id="Phobius"/>
    </source>
</evidence>
<evidence type="ECO:0000313" key="2">
    <source>
        <dbReference type="EMBL" id="KAE9539811.1"/>
    </source>
</evidence>